<evidence type="ECO:0000256" key="2">
    <source>
        <dbReference type="ARBA" id="ARBA00002039"/>
    </source>
</evidence>
<comment type="catalytic activity">
    <reaction evidence="1">
        <text>[L-4-(L-arginin-2-N-yl)aspartate](n) + H2O = [L-4-(L-arginin-2-N-yl)aspartate](n-1) + L-4-(L-arginin-2-N-yl)aspartate</text>
        <dbReference type="Rhea" id="RHEA:12845"/>
        <dbReference type="Rhea" id="RHEA-COMP:13728"/>
        <dbReference type="Rhea" id="RHEA-COMP:13734"/>
        <dbReference type="ChEBI" id="CHEBI:15377"/>
        <dbReference type="ChEBI" id="CHEBI:137986"/>
        <dbReference type="ChEBI" id="CHEBI:137991"/>
        <dbReference type="EC" id="3.4.15.6"/>
    </reaction>
</comment>
<dbReference type="CDD" id="cd03145">
    <property type="entry name" value="GAT1_cyanophycinase"/>
    <property type="match status" value="1"/>
</dbReference>
<proteinExistence type="inferred from homology"/>
<keyword evidence="10" id="KW-1185">Reference proteome</keyword>
<evidence type="ECO:0000256" key="4">
    <source>
        <dbReference type="ARBA" id="ARBA00013115"/>
    </source>
</evidence>
<dbReference type="PANTHER" id="PTHR36175:SF1">
    <property type="entry name" value="CYANOPHYCINASE"/>
    <property type="match status" value="1"/>
</dbReference>
<name>A0A0W0Y197_9GAMM</name>
<dbReference type="SUPFAM" id="SSF52317">
    <property type="entry name" value="Class I glutamine amidotransferase-like"/>
    <property type="match status" value="1"/>
</dbReference>
<dbReference type="PANTHER" id="PTHR36175">
    <property type="entry name" value="CYANOPHYCINASE"/>
    <property type="match status" value="1"/>
</dbReference>
<dbReference type="STRING" id="45073.Lqui_1743"/>
<evidence type="ECO:0000256" key="5">
    <source>
        <dbReference type="ARBA" id="ARBA00015719"/>
    </source>
</evidence>
<keyword evidence="7" id="KW-0378">Hydrolase</keyword>
<organism evidence="9 10">
    <name type="scientific">Legionella quinlivanii</name>
    <dbReference type="NCBI Taxonomy" id="45073"/>
    <lineage>
        <taxon>Bacteria</taxon>
        <taxon>Pseudomonadati</taxon>
        <taxon>Pseudomonadota</taxon>
        <taxon>Gammaproteobacteria</taxon>
        <taxon>Legionellales</taxon>
        <taxon>Legionellaceae</taxon>
        <taxon>Legionella</taxon>
    </lineage>
</organism>
<keyword evidence="6" id="KW-0645">Protease</keyword>
<evidence type="ECO:0000313" key="9">
    <source>
        <dbReference type="EMBL" id="KTD50418.1"/>
    </source>
</evidence>
<comment type="similarity">
    <text evidence="3">Belongs to the peptidase S51 family.</text>
</comment>
<dbReference type="InterPro" id="IPR011811">
    <property type="entry name" value="Peptidase_S51_cyanophycinase"/>
</dbReference>
<protein>
    <recommendedName>
        <fullName evidence="5">Cyanophycinase</fullName>
        <ecNumber evidence="4">3.4.15.6</ecNumber>
    </recommendedName>
</protein>
<keyword evidence="8" id="KW-0720">Serine protease</keyword>
<accession>A0A0W0Y197</accession>
<evidence type="ECO:0000313" key="10">
    <source>
        <dbReference type="Proteomes" id="UP000054618"/>
    </source>
</evidence>
<evidence type="ECO:0000256" key="3">
    <source>
        <dbReference type="ARBA" id="ARBA00006534"/>
    </source>
</evidence>
<comment type="caution">
    <text evidence="9">The sequence shown here is derived from an EMBL/GenBank/DDBJ whole genome shotgun (WGS) entry which is preliminary data.</text>
</comment>
<dbReference type="GO" id="GO:0008241">
    <property type="term" value="F:peptidyl-dipeptidase activity"/>
    <property type="evidence" value="ECO:0007669"/>
    <property type="project" value="UniProtKB-EC"/>
</dbReference>
<dbReference type="NCBIfam" id="TIGR02069">
    <property type="entry name" value="cyanophycinase"/>
    <property type="match status" value="1"/>
</dbReference>
<dbReference type="GO" id="GO:0008236">
    <property type="term" value="F:serine-type peptidase activity"/>
    <property type="evidence" value="ECO:0007669"/>
    <property type="project" value="UniProtKB-KW"/>
</dbReference>
<dbReference type="RefSeq" id="WP_058507829.1">
    <property type="nucleotide sequence ID" value="NZ_CAAAIK010000001.1"/>
</dbReference>
<dbReference type="GO" id="GO:0006508">
    <property type="term" value="P:proteolysis"/>
    <property type="evidence" value="ECO:0007669"/>
    <property type="project" value="UniProtKB-KW"/>
</dbReference>
<dbReference type="PATRIC" id="fig|45073.5.peg.1840"/>
<gene>
    <name evidence="9" type="ORF">Lqui_1743</name>
</gene>
<dbReference type="Pfam" id="PF03575">
    <property type="entry name" value="Peptidase_S51"/>
    <property type="match status" value="1"/>
</dbReference>
<evidence type="ECO:0000256" key="8">
    <source>
        <dbReference type="ARBA" id="ARBA00022825"/>
    </source>
</evidence>
<dbReference type="Proteomes" id="UP000054618">
    <property type="component" value="Unassembled WGS sequence"/>
</dbReference>
<comment type="function">
    <text evidence="2">Exopeptidase that catalyzes the hydrolytic cleavage of multi-L-arginyl-poly-L-aspartic acid (cyanophycin; a water-insoluble reserve polymer) into aspartate-arginine dipeptides.</text>
</comment>
<sequence>MTIGKLMFIGGAETQTVSASQNSEKYRFELLEELFSELRVEKIEVITTPSEEFEKMRKKYSTVFDKITGSRPHFIILGDDKPEEYRDRLENADAVFFTGGNQEKVLDLMDKDLIQTITQRYREDKLIIAGTSAGAMILADQMIYEGGNEASQVDDHLKTTKALSLLADSIIDTHFIQRGRFARLAHAVKRFPGHIGYGIEENAALLIENGTHASCYGGGTLTIIDGRGLQKNDYNITEELSHEFVLNLKVHLLIKGCQFRLPDFDQVHC</sequence>
<dbReference type="Gene3D" id="3.40.50.880">
    <property type="match status" value="1"/>
</dbReference>
<dbReference type="InterPro" id="IPR005320">
    <property type="entry name" value="Peptidase_S51"/>
</dbReference>
<dbReference type="EMBL" id="LNYS01000008">
    <property type="protein sequence ID" value="KTD50418.1"/>
    <property type="molecule type" value="Genomic_DNA"/>
</dbReference>
<evidence type="ECO:0000256" key="7">
    <source>
        <dbReference type="ARBA" id="ARBA00022801"/>
    </source>
</evidence>
<reference evidence="9 10" key="1">
    <citation type="submission" date="2015-11" db="EMBL/GenBank/DDBJ databases">
        <title>Genomic analysis of 38 Legionella species identifies large and diverse effector repertoires.</title>
        <authorList>
            <person name="Burstein D."/>
            <person name="Amaro F."/>
            <person name="Zusman T."/>
            <person name="Lifshitz Z."/>
            <person name="Cohen O."/>
            <person name="Gilbert J.A."/>
            <person name="Pupko T."/>
            <person name="Shuman H.A."/>
            <person name="Segal G."/>
        </authorList>
    </citation>
    <scope>NUCLEOTIDE SEQUENCE [LARGE SCALE GENOMIC DNA]</scope>
    <source>
        <strain evidence="9 10">CDC#1442-AUS-E</strain>
    </source>
</reference>
<dbReference type="InterPro" id="IPR029062">
    <property type="entry name" value="Class_I_gatase-like"/>
</dbReference>
<evidence type="ECO:0000256" key="6">
    <source>
        <dbReference type="ARBA" id="ARBA00022670"/>
    </source>
</evidence>
<evidence type="ECO:0000256" key="1">
    <source>
        <dbReference type="ARBA" id="ARBA00001092"/>
    </source>
</evidence>
<dbReference type="EC" id="3.4.15.6" evidence="4"/>
<dbReference type="OrthoDB" id="9799980at2"/>
<dbReference type="AlphaFoldDB" id="A0A0W0Y197"/>